<sequence>MDSEPTSSSSSKTRLAIIGGGIGGLCCAVALRNCPGVEIDLYEQANQITEIGAGITVWPRTWDILKSLGLEEDLLELLPERYTDEPKVGFEFRISDRKEGFTFHTMYARGGALCFHRQELQQTLLKHVPSFCRIHLAHRLIKCEEQEDSVKLHFMNGSEATCQVLIGADGIKSVTRESFRNEGIFYTGTQVFRGLAPKETFAQMYPNHRTLQAPLIYCGKNKHIVVYPISGGRIINVVAFFSTVTDEGKSFDGPDIRSATTEEVLSEFAGWEEEVLQLLGSIEAPSRWVVRDLHPMDTYVSRRIALLGDAAHCSTPHIGAGAGQAIEDGYVLGRLFSKEGPENWARILRNYDQIRQPFGNMIQRNSRNNGFYYELNAPGFDGIKDMGQELTLDQLSIMGEAISKNWSWKDDPVEDPTNAMAQFLSSS</sequence>
<evidence type="ECO:0000256" key="6">
    <source>
        <dbReference type="ARBA" id="ARBA00023033"/>
    </source>
</evidence>
<name>A0A9P5Q6I6_9AGAR</name>
<evidence type="ECO:0000313" key="8">
    <source>
        <dbReference type="EMBL" id="KAF9074515.1"/>
    </source>
</evidence>
<dbReference type="GO" id="GO:0004497">
    <property type="term" value="F:monooxygenase activity"/>
    <property type="evidence" value="ECO:0007669"/>
    <property type="project" value="UniProtKB-KW"/>
</dbReference>
<dbReference type="Pfam" id="PF01494">
    <property type="entry name" value="FAD_binding_3"/>
    <property type="match status" value="1"/>
</dbReference>
<evidence type="ECO:0000256" key="2">
    <source>
        <dbReference type="ARBA" id="ARBA00007992"/>
    </source>
</evidence>
<dbReference type="SUPFAM" id="SSF51905">
    <property type="entry name" value="FAD/NAD(P)-binding domain"/>
    <property type="match status" value="1"/>
</dbReference>
<evidence type="ECO:0000259" key="7">
    <source>
        <dbReference type="Pfam" id="PF01494"/>
    </source>
</evidence>
<keyword evidence="3" id="KW-0285">Flavoprotein</keyword>
<comment type="similarity">
    <text evidence="2">Belongs to the paxM FAD-dependent monooxygenase family.</text>
</comment>
<dbReference type="PANTHER" id="PTHR13789:SF318">
    <property type="entry name" value="GERANYLGERANYL DIPHOSPHATE REDUCTASE"/>
    <property type="match status" value="1"/>
</dbReference>
<dbReference type="AlphaFoldDB" id="A0A9P5Q6I6"/>
<evidence type="ECO:0000256" key="4">
    <source>
        <dbReference type="ARBA" id="ARBA00022827"/>
    </source>
</evidence>
<evidence type="ECO:0000256" key="5">
    <source>
        <dbReference type="ARBA" id="ARBA00023002"/>
    </source>
</evidence>
<dbReference type="SUPFAM" id="SSF54373">
    <property type="entry name" value="FAD-linked reductases, C-terminal domain"/>
    <property type="match status" value="1"/>
</dbReference>
<keyword evidence="5" id="KW-0560">Oxidoreductase</keyword>
<dbReference type="InterPro" id="IPR050493">
    <property type="entry name" value="FAD-dep_Monooxygenase_BioMet"/>
</dbReference>
<dbReference type="InterPro" id="IPR002938">
    <property type="entry name" value="FAD-bd"/>
</dbReference>
<protein>
    <submittedName>
        <fullName evidence="8">Salicylate hydroxylase</fullName>
    </submittedName>
</protein>
<accession>A0A9P5Q6I6</accession>
<dbReference type="EMBL" id="JADNRY010000013">
    <property type="protein sequence ID" value="KAF9074515.1"/>
    <property type="molecule type" value="Genomic_DNA"/>
</dbReference>
<keyword evidence="4" id="KW-0274">FAD</keyword>
<organism evidence="8 9">
    <name type="scientific">Rhodocollybia butyracea</name>
    <dbReference type="NCBI Taxonomy" id="206335"/>
    <lineage>
        <taxon>Eukaryota</taxon>
        <taxon>Fungi</taxon>
        <taxon>Dikarya</taxon>
        <taxon>Basidiomycota</taxon>
        <taxon>Agaricomycotina</taxon>
        <taxon>Agaricomycetes</taxon>
        <taxon>Agaricomycetidae</taxon>
        <taxon>Agaricales</taxon>
        <taxon>Marasmiineae</taxon>
        <taxon>Omphalotaceae</taxon>
        <taxon>Rhodocollybia</taxon>
    </lineage>
</organism>
<dbReference type="GO" id="GO:0071949">
    <property type="term" value="F:FAD binding"/>
    <property type="evidence" value="ECO:0007669"/>
    <property type="project" value="InterPro"/>
</dbReference>
<keyword evidence="6" id="KW-0503">Monooxygenase</keyword>
<keyword evidence="9" id="KW-1185">Reference proteome</keyword>
<proteinExistence type="inferred from homology"/>
<comment type="cofactor">
    <cofactor evidence="1">
        <name>FAD</name>
        <dbReference type="ChEBI" id="CHEBI:57692"/>
    </cofactor>
</comment>
<gene>
    <name evidence="8" type="ORF">BDP27DRAFT_1259127</name>
</gene>
<comment type="caution">
    <text evidence="8">The sequence shown here is derived from an EMBL/GenBank/DDBJ whole genome shotgun (WGS) entry which is preliminary data.</text>
</comment>
<dbReference type="PANTHER" id="PTHR13789">
    <property type="entry name" value="MONOOXYGENASE"/>
    <property type="match status" value="1"/>
</dbReference>
<dbReference type="Gene3D" id="3.50.50.60">
    <property type="entry name" value="FAD/NAD(P)-binding domain"/>
    <property type="match status" value="1"/>
</dbReference>
<dbReference type="PRINTS" id="PR00420">
    <property type="entry name" value="RNGMNOXGNASE"/>
</dbReference>
<dbReference type="Proteomes" id="UP000772434">
    <property type="component" value="Unassembled WGS sequence"/>
</dbReference>
<reference evidence="8" key="1">
    <citation type="submission" date="2020-11" db="EMBL/GenBank/DDBJ databases">
        <authorList>
            <consortium name="DOE Joint Genome Institute"/>
            <person name="Ahrendt S."/>
            <person name="Riley R."/>
            <person name="Andreopoulos W."/>
            <person name="Labutti K."/>
            <person name="Pangilinan J."/>
            <person name="Ruiz-Duenas F.J."/>
            <person name="Barrasa J.M."/>
            <person name="Sanchez-Garcia M."/>
            <person name="Camarero S."/>
            <person name="Miyauchi S."/>
            <person name="Serrano A."/>
            <person name="Linde D."/>
            <person name="Babiker R."/>
            <person name="Drula E."/>
            <person name="Ayuso-Fernandez I."/>
            <person name="Pacheco R."/>
            <person name="Padilla G."/>
            <person name="Ferreira P."/>
            <person name="Barriuso J."/>
            <person name="Kellner H."/>
            <person name="Castanera R."/>
            <person name="Alfaro M."/>
            <person name="Ramirez L."/>
            <person name="Pisabarro A.G."/>
            <person name="Kuo A."/>
            <person name="Tritt A."/>
            <person name="Lipzen A."/>
            <person name="He G."/>
            <person name="Yan M."/>
            <person name="Ng V."/>
            <person name="Cullen D."/>
            <person name="Martin F."/>
            <person name="Rosso M.-N."/>
            <person name="Henrissat B."/>
            <person name="Hibbett D."/>
            <person name="Martinez A.T."/>
            <person name="Grigoriev I.V."/>
        </authorList>
    </citation>
    <scope>NUCLEOTIDE SEQUENCE</scope>
    <source>
        <strain evidence="8">AH 40177</strain>
    </source>
</reference>
<feature type="domain" description="FAD-binding" evidence="7">
    <location>
        <begin position="13"/>
        <end position="365"/>
    </location>
</feature>
<evidence type="ECO:0000313" key="9">
    <source>
        <dbReference type="Proteomes" id="UP000772434"/>
    </source>
</evidence>
<dbReference type="InterPro" id="IPR036188">
    <property type="entry name" value="FAD/NAD-bd_sf"/>
</dbReference>
<evidence type="ECO:0000256" key="1">
    <source>
        <dbReference type="ARBA" id="ARBA00001974"/>
    </source>
</evidence>
<dbReference type="OrthoDB" id="417877at2759"/>
<evidence type="ECO:0000256" key="3">
    <source>
        <dbReference type="ARBA" id="ARBA00022630"/>
    </source>
</evidence>